<proteinExistence type="predicted"/>
<dbReference type="STRING" id="41431.PCC8801_3608"/>
<dbReference type="eggNOG" id="COG4636">
    <property type="taxonomic scope" value="Bacteria"/>
</dbReference>
<reference evidence="2" key="1">
    <citation type="journal article" date="2011" name="MBio">
        <title>Novel metabolic attributes of the genus Cyanothece, comprising a group of unicellular nitrogen-fixing Cyanobacteria.</title>
        <authorList>
            <person name="Bandyopadhyay A."/>
            <person name="Elvitigala T."/>
            <person name="Welsh E."/>
            <person name="Stockel J."/>
            <person name="Liberton M."/>
            <person name="Min H."/>
            <person name="Sherman L.A."/>
            <person name="Pakrasi H.B."/>
        </authorList>
    </citation>
    <scope>NUCLEOTIDE SEQUENCE [LARGE SCALE GENOMIC DNA]</scope>
    <source>
        <strain evidence="2">PCC 8801</strain>
    </source>
</reference>
<accession>B7K1M8</accession>
<dbReference type="RefSeq" id="WP_012596828.1">
    <property type="nucleotide sequence ID" value="NC_011726.1"/>
</dbReference>
<keyword evidence="2" id="KW-1185">Reference proteome</keyword>
<organism evidence="1 2">
    <name type="scientific">Rippkaea orientalis (strain PCC 8801 / RF-1)</name>
    <name type="common">Cyanothece sp. (strain PCC 8801)</name>
    <dbReference type="NCBI Taxonomy" id="41431"/>
    <lineage>
        <taxon>Bacteria</taxon>
        <taxon>Bacillati</taxon>
        <taxon>Cyanobacteriota</taxon>
        <taxon>Cyanophyceae</taxon>
        <taxon>Oscillatoriophycideae</taxon>
        <taxon>Chroococcales</taxon>
        <taxon>Aphanothecaceae</taxon>
        <taxon>Rippkaea</taxon>
        <taxon>Rippkaea orientalis</taxon>
    </lineage>
</organism>
<sequence>MKDVTWQEFEQILQKLGEHRSAKIAYDHYTLKIMIPVPEHEILKQIIGDLIKALLEDLDVDVYPLGSATFKNPSMKQTIKPDSCFYLANEVEVREN</sequence>
<evidence type="ECO:0000313" key="2">
    <source>
        <dbReference type="Proteomes" id="UP000008204"/>
    </source>
</evidence>
<dbReference type="PANTHER" id="PTHR47152">
    <property type="entry name" value="SLR2084 PROTEIN-RELATED"/>
    <property type="match status" value="1"/>
</dbReference>
<gene>
    <name evidence="1" type="ordered locus">PCC8801_3608</name>
</gene>
<dbReference type="AlphaFoldDB" id="B7K1M8"/>
<dbReference type="PANTHER" id="PTHR47152:SF1">
    <property type="entry name" value="SLL1186 PROTEIN"/>
    <property type="match status" value="1"/>
</dbReference>
<name>B7K1M8_RIPO1</name>
<dbReference type="Proteomes" id="UP000008204">
    <property type="component" value="Chromosome"/>
</dbReference>
<evidence type="ECO:0008006" key="3">
    <source>
        <dbReference type="Google" id="ProtNLM"/>
    </source>
</evidence>
<dbReference type="OrthoDB" id="16430at1118"/>
<evidence type="ECO:0000313" key="1">
    <source>
        <dbReference type="EMBL" id="ACK67570.1"/>
    </source>
</evidence>
<dbReference type="KEGG" id="cyp:PCC8801_3608"/>
<protein>
    <recommendedName>
        <fullName evidence="3">Restriction endonuclease domain-containing protein</fullName>
    </recommendedName>
</protein>
<dbReference type="HOGENOM" id="CLU_2355066_0_0_3"/>
<dbReference type="EMBL" id="CP001287">
    <property type="protein sequence ID" value="ACK67570.1"/>
    <property type="molecule type" value="Genomic_DNA"/>
</dbReference>